<dbReference type="InterPro" id="IPR011738">
    <property type="entry name" value="Phage_CHP"/>
</dbReference>
<keyword evidence="2" id="KW-1185">Reference proteome</keyword>
<dbReference type="CDD" id="cd08054">
    <property type="entry name" value="gp6"/>
    <property type="match status" value="1"/>
</dbReference>
<gene>
    <name evidence="1" type="ORF">ACFPOC_07265</name>
</gene>
<protein>
    <recommendedName>
        <fullName evidence="3">Phage gp6-like head-tail connector protein</fullName>
    </recommendedName>
</protein>
<accession>A0ABW0SBA3</accession>
<evidence type="ECO:0000313" key="2">
    <source>
        <dbReference type="Proteomes" id="UP001596056"/>
    </source>
</evidence>
<dbReference type="EMBL" id="JBHSNA010000004">
    <property type="protein sequence ID" value="MFC5566220.1"/>
    <property type="molecule type" value="Genomic_DNA"/>
</dbReference>
<evidence type="ECO:0008006" key="3">
    <source>
        <dbReference type="Google" id="ProtNLM"/>
    </source>
</evidence>
<comment type="caution">
    <text evidence="1">The sequence shown here is derived from an EMBL/GenBank/DDBJ whole genome shotgun (WGS) entry which is preliminary data.</text>
</comment>
<dbReference type="Gene3D" id="1.10.3230.30">
    <property type="entry name" value="Phage gp6-like head-tail connector protein"/>
    <property type="match status" value="1"/>
</dbReference>
<name>A0ABW0SBA3_9RHOB</name>
<dbReference type="RefSeq" id="WP_209839180.1">
    <property type="nucleotide sequence ID" value="NZ_JAGGJP010000004.1"/>
</dbReference>
<dbReference type="NCBIfam" id="TIGR02215">
    <property type="entry name" value="phage_chp_gp8"/>
    <property type="match status" value="1"/>
</dbReference>
<proteinExistence type="predicted"/>
<evidence type="ECO:0000313" key="1">
    <source>
        <dbReference type="EMBL" id="MFC5566220.1"/>
    </source>
</evidence>
<reference evidence="2" key="1">
    <citation type="journal article" date="2019" name="Int. J. Syst. Evol. Microbiol.">
        <title>The Global Catalogue of Microorganisms (GCM) 10K type strain sequencing project: providing services to taxonomists for standard genome sequencing and annotation.</title>
        <authorList>
            <consortium name="The Broad Institute Genomics Platform"/>
            <consortium name="The Broad Institute Genome Sequencing Center for Infectious Disease"/>
            <person name="Wu L."/>
            <person name="Ma J."/>
        </authorList>
    </citation>
    <scope>NUCLEOTIDE SEQUENCE [LARGE SCALE GENOMIC DNA]</scope>
    <source>
        <strain evidence="2">KACC 11588</strain>
    </source>
</reference>
<sequence>MNLVELTEAPDSALPVARLKEHLRLGTGFSDDDLQEPLLAAFLRAAIAAIEGRTGKALLRRRFELTLSAWTRPGRQPLPLAPVASLVSVALVPASGPEIALPPDALRLDADAQRPALVGPLPSIPHGGTARVIFEAGYGPAWSDLPADLAQAVLMLAAHYHEYRHDTALGPGCTPFGVSALIDRYRPIRLGRDAE</sequence>
<organism evidence="1 2">
    <name type="scientific">Rubellimicrobium aerolatum</name>
    <dbReference type="NCBI Taxonomy" id="490979"/>
    <lineage>
        <taxon>Bacteria</taxon>
        <taxon>Pseudomonadati</taxon>
        <taxon>Pseudomonadota</taxon>
        <taxon>Alphaproteobacteria</taxon>
        <taxon>Rhodobacterales</taxon>
        <taxon>Roseobacteraceae</taxon>
        <taxon>Rubellimicrobium</taxon>
    </lineage>
</organism>
<dbReference type="Proteomes" id="UP001596056">
    <property type="component" value="Unassembled WGS sequence"/>
</dbReference>